<dbReference type="AlphaFoldDB" id="A0A8J3CE53"/>
<evidence type="ECO:0000256" key="2">
    <source>
        <dbReference type="SAM" id="Phobius"/>
    </source>
</evidence>
<gene>
    <name evidence="3" type="ORF">GCM10012275_35260</name>
</gene>
<reference evidence="3" key="1">
    <citation type="journal article" date="2014" name="Int. J. Syst. Evol. Microbiol.">
        <title>Complete genome sequence of Corynebacterium casei LMG S-19264T (=DSM 44701T), isolated from a smear-ripened cheese.</title>
        <authorList>
            <consortium name="US DOE Joint Genome Institute (JGI-PGF)"/>
            <person name="Walter F."/>
            <person name="Albersmeier A."/>
            <person name="Kalinowski J."/>
            <person name="Ruckert C."/>
        </authorList>
    </citation>
    <scope>NUCLEOTIDE SEQUENCE</scope>
    <source>
        <strain evidence="3">CGMCC 4.5737</strain>
    </source>
</reference>
<protein>
    <submittedName>
        <fullName evidence="3">Uncharacterized protein</fullName>
    </submittedName>
</protein>
<evidence type="ECO:0000313" key="4">
    <source>
        <dbReference type="Proteomes" id="UP000637578"/>
    </source>
</evidence>
<keyword evidence="4" id="KW-1185">Reference proteome</keyword>
<dbReference type="RefSeq" id="WP_189059015.1">
    <property type="nucleotide sequence ID" value="NZ_BMMK01000016.1"/>
</dbReference>
<sequence length="222" mass="24162">MAWSGRLGWAEWVELVQRVLGAPRWQRVFCALLSVVWLCWLVDQFRGGRSPLGLVRAGLVWADAPTAWLDAVRGWLAAPHRGTVVGIAAWTGGALWAIAHRRAVLPAALGWLVVLTVADALGYPGASSRAVLAFVVVVGLLLLLSVPWRRRPVVRRARLLPRDVFLAAGRAAAIVVLIPLSAPLLALTTLSGPYLTRPPQPDPTGIPLPRRQDSTQRPTQRE</sequence>
<keyword evidence="2" id="KW-0812">Transmembrane</keyword>
<feature type="compositionally biased region" description="Basic and acidic residues" evidence="1">
    <location>
        <begin position="210"/>
        <end position="222"/>
    </location>
</feature>
<feature type="compositionally biased region" description="Pro residues" evidence="1">
    <location>
        <begin position="196"/>
        <end position="206"/>
    </location>
</feature>
<feature type="transmembrane region" description="Helical" evidence="2">
    <location>
        <begin position="103"/>
        <end position="123"/>
    </location>
</feature>
<comment type="caution">
    <text evidence="3">The sequence shown here is derived from an EMBL/GenBank/DDBJ whole genome shotgun (WGS) entry which is preliminary data.</text>
</comment>
<keyword evidence="2" id="KW-0472">Membrane</keyword>
<keyword evidence="2" id="KW-1133">Transmembrane helix</keyword>
<feature type="transmembrane region" description="Helical" evidence="2">
    <location>
        <begin position="129"/>
        <end position="146"/>
    </location>
</feature>
<reference evidence="3" key="2">
    <citation type="submission" date="2020-09" db="EMBL/GenBank/DDBJ databases">
        <authorList>
            <person name="Sun Q."/>
            <person name="Zhou Y."/>
        </authorList>
    </citation>
    <scope>NUCLEOTIDE SEQUENCE</scope>
    <source>
        <strain evidence="3">CGMCC 4.5737</strain>
    </source>
</reference>
<evidence type="ECO:0000256" key="1">
    <source>
        <dbReference type="SAM" id="MobiDB-lite"/>
    </source>
</evidence>
<organism evidence="3 4">
    <name type="scientific">Longimycelium tulufanense</name>
    <dbReference type="NCBI Taxonomy" id="907463"/>
    <lineage>
        <taxon>Bacteria</taxon>
        <taxon>Bacillati</taxon>
        <taxon>Actinomycetota</taxon>
        <taxon>Actinomycetes</taxon>
        <taxon>Pseudonocardiales</taxon>
        <taxon>Pseudonocardiaceae</taxon>
        <taxon>Longimycelium</taxon>
    </lineage>
</organism>
<dbReference type="EMBL" id="BMMK01000016">
    <property type="protein sequence ID" value="GGM61140.1"/>
    <property type="molecule type" value="Genomic_DNA"/>
</dbReference>
<dbReference type="Proteomes" id="UP000637578">
    <property type="component" value="Unassembled WGS sequence"/>
</dbReference>
<feature type="transmembrane region" description="Helical" evidence="2">
    <location>
        <begin position="167"/>
        <end position="187"/>
    </location>
</feature>
<accession>A0A8J3CE53</accession>
<proteinExistence type="predicted"/>
<name>A0A8J3CE53_9PSEU</name>
<feature type="region of interest" description="Disordered" evidence="1">
    <location>
        <begin position="195"/>
        <end position="222"/>
    </location>
</feature>
<evidence type="ECO:0000313" key="3">
    <source>
        <dbReference type="EMBL" id="GGM61140.1"/>
    </source>
</evidence>